<dbReference type="RefSeq" id="WP_215608111.1">
    <property type="nucleotide sequence ID" value="NZ_JADOES010000008.1"/>
</dbReference>
<name>A0A947DDL1_9CYAN</name>
<dbReference type="EMBL" id="JADOES010000008">
    <property type="protein sequence ID" value="MBT9315047.1"/>
    <property type="molecule type" value="Genomic_DNA"/>
</dbReference>
<keyword evidence="3" id="KW-1185">Reference proteome</keyword>
<dbReference type="Proteomes" id="UP000717364">
    <property type="component" value="Unassembled WGS sequence"/>
</dbReference>
<evidence type="ECO:0000256" key="1">
    <source>
        <dbReference type="SAM" id="Coils"/>
    </source>
</evidence>
<evidence type="ECO:0000313" key="2">
    <source>
        <dbReference type="EMBL" id="MBT9315047.1"/>
    </source>
</evidence>
<evidence type="ECO:0000313" key="3">
    <source>
        <dbReference type="Proteomes" id="UP000717364"/>
    </source>
</evidence>
<organism evidence="2 3">
    <name type="scientific">Leptothoe spongobia TAU-MAC 1115</name>
    <dbReference type="NCBI Taxonomy" id="1967444"/>
    <lineage>
        <taxon>Bacteria</taxon>
        <taxon>Bacillati</taxon>
        <taxon>Cyanobacteriota</taxon>
        <taxon>Cyanophyceae</taxon>
        <taxon>Nodosilineales</taxon>
        <taxon>Cymatolegaceae</taxon>
        <taxon>Leptothoe</taxon>
        <taxon>Leptothoe spongobia</taxon>
    </lineage>
</organism>
<feature type="coiled-coil region" evidence="1">
    <location>
        <begin position="11"/>
        <end position="38"/>
    </location>
</feature>
<reference evidence="2" key="1">
    <citation type="submission" date="2020-11" db="EMBL/GenBank/DDBJ databases">
        <authorList>
            <person name="Konstantinou D."/>
            <person name="Gkelis S."/>
            <person name="Popin R."/>
            <person name="Fewer D."/>
            <person name="Sivonen K."/>
        </authorList>
    </citation>
    <scope>NUCLEOTIDE SEQUENCE</scope>
    <source>
        <strain evidence="2">TAU-MAC 1115</strain>
    </source>
</reference>
<dbReference type="AlphaFoldDB" id="A0A947DDL1"/>
<gene>
    <name evidence="2" type="ORF">IXB50_06385</name>
</gene>
<comment type="caution">
    <text evidence="2">The sequence shown here is derived from an EMBL/GenBank/DDBJ whole genome shotgun (WGS) entry which is preliminary data.</text>
</comment>
<protein>
    <submittedName>
        <fullName evidence="2">Uncharacterized protein</fullName>
    </submittedName>
</protein>
<sequence length="47" mass="5440">MTEIPTNRNTKAQILDAYNDLLKERNKLEKQVNKLQQEKTTSPTPVV</sequence>
<accession>A0A947DDL1</accession>
<keyword evidence="1" id="KW-0175">Coiled coil</keyword>
<proteinExistence type="predicted"/>
<reference evidence="2" key="2">
    <citation type="journal article" date="2021" name="Mar. Drugs">
        <title>Genome Reduction and Secondary Metabolism of the Marine Sponge-Associated Cyanobacterium Leptothoe.</title>
        <authorList>
            <person name="Konstantinou D."/>
            <person name="Popin R.V."/>
            <person name="Fewer D.P."/>
            <person name="Sivonen K."/>
            <person name="Gkelis S."/>
        </authorList>
    </citation>
    <scope>NUCLEOTIDE SEQUENCE</scope>
    <source>
        <strain evidence="2">TAU-MAC 1115</strain>
    </source>
</reference>